<sequence length="154" mass="18542">KNWRLLEYYVIINVAWRVFEIGIGLCGCGVVGSKIKSITEAHDYYMFLFFPAVILLYMTLRSIYYLVNRKINRGSGKYERFQAERIREEYLSRGVQRPEHSLFPLFRYLRRFHTNYRWIDRPRIFQFTGLGYNHRVLPYHTSPVSVLSHSYTVE</sequence>
<evidence type="ECO:0000313" key="2">
    <source>
        <dbReference type="EMBL" id="GMT17855.1"/>
    </source>
</evidence>
<evidence type="ECO:0008006" key="4">
    <source>
        <dbReference type="Google" id="ProtNLM"/>
    </source>
</evidence>
<proteinExistence type="predicted"/>
<gene>
    <name evidence="2" type="ORF">PFISCL1PPCAC_9152</name>
</gene>
<accession>A0AAV5VDV3</accession>
<evidence type="ECO:0000256" key="1">
    <source>
        <dbReference type="SAM" id="Phobius"/>
    </source>
</evidence>
<keyword evidence="1" id="KW-0472">Membrane</keyword>
<comment type="caution">
    <text evidence="2">The sequence shown here is derived from an EMBL/GenBank/DDBJ whole genome shotgun (WGS) entry which is preliminary data.</text>
</comment>
<evidence type="ECO:0000313" key="3">
    <source>
        <dbReference type="Proteomes" id="UP001432322"/>
    </source>
</evidence>
<keyword evidence="1" id="KW-1133">Transmembrane helix</keyword>
<feature type="transmembrane region" description="Helical" evidence="1">
    <location>
        <begin position="44"/>
        <end position="67"/>
    </location>
</feature>
<keyword evidence="3" id="KW-1185">Reference proteome</keyword>
<dbReference type="AlphaFoldDB" id="A0AAV5VDV3"/>
<feature type="transmembrane region" description="Helical" evidence="1">
    <location>
        <begin position="7"/>
        <end position="32"/>
    </location>
</feature>
<feature type="non-terminal residue" evidence="2">
    <location>
        <position position="154"/>
    </location>
</feature>
<reference evidence="2" key="1">
    <citation type="submission" date="2023-10" db="EMBL/GenBank/DDBJ databases">
        <title>Genome assembly of Pristionchus species.</title>
        <authorList>
            <person name="Yoshida K."/>
            <person name="Sommer R.J."/>
        </authorList>
    </citation>
    <scope>NUCLEOTIDE SEQUENCE</scope>
    <source>
        <strain evidence="2">RS5133</strain>
    </source>
</reference>
<name>A0AAV5VDV3_9BILA</name>
<feature type="non-terminal residue" evidence="2">
    <location>
        <position position="1"/>
    </location>
</feature>
<dbReference type="Proteomes" id="UP001432322">
    <property type="component" value="Unassembled WGS sequence"/>
</dbReference>
<protein>
    <recommendedName>
        <fullName evidence="4">G protein-coupled receptor</fullName>
    </recommendedName>
</protein>
<keyword evidence="1" id="KW-0812">Transmembrane</keyword>
<dbReference type="EMBL" id="BTSY01000003">
    <property type="protein sequence ID" value="GMT17855.1"/>
    <property type="molecule type" value="Genomic_DNA"/>
</dbReference>
<organism evidence="2 3">
    <name type="scientific">Pristionchus fissidentatus</name>
    <dbReference type="NCBI Taxonomy" id="1538716"/>
    <lineage>
        <taxon>Eukaryota</taxon>
        <taxon>Metazoa</taxon>
        <taxon>Ecdysozoa</taxon>
        <taxon>Nematoda</taxon>
        <taxon>Chromadorea</taxon>
        <taxon>Rhabditida</taxon>
        <taxon>Rhabditina</taxon>
        <taxon>Diplogasteromorpha</taxon>
        <taxon>Diplogasteroidea</taxon>
        <taxon>Neodiplogasteridae</taxon>
        <taxon>Pristionchus</taxon>
    </lineage>
</organism>